<dbReference type="EC" id="2.7.10.2" evidence="9"/>
<dbReference type="EMBL" id="PDUG01000005">
    <property type="protein sequence ID" value="PIC29018.1"/>
    <property type="molecule type" value="Genomic_DNA"/>
</dbReference>
<dbReference type="AlphaFoldDB" id="A0A2G5TP48"/>
<evidence type="ECO:0000256" key="10">
    <source>
        <dbReference type="SAM" id="MobiDB-lite"/>
    </source>
</evidence>
<keyword evidence="1 9" id="KW-0808">Transferase</keyword>
<evidence type="ECO:0000313" key="13">
    <source>
        <dbReference type="EMBL" id="PIC29018.1"/>
    </source>
</evidence>
<keyword evidence="7" id="KW-0727">SH2 domain</keyword>
<dbReference type="InterPro" id="IPR035849">
    <property type="entry name" value="Fes/Fps/Fer_SH2"/>
</dbReference>
<keyword evidence="5 9" id="KW-0829">Tyrosine-protein kinase</keyword>
<dbReference type="PROSITE" id="PS50001">
    <property type="entry name" value="SH2"/>
    <property type="match status" value="1"/>
</dbReference>
<evidence type="ECO:0000256" key="5">
    <source>
        <dbReference type="ARBA" id="ARBA00023137"/>
    </source>
</evidence>
<dbReference type="InterPro" id="IPR011009">
    <property type="entry name" value="Kinase-like_dom_sf"/>
</dbReference>
<evidence type="ECO:0000259" key="11">
    <source>
        <dbReference type="PROSITE" id="PS50001"/>
    </source>
</evidence>
<dbReference type="OrthoDB" id="3256376at2759"/>
<proteinExistence type="inferred from homology"/>
<dbReference type="Gene3D" id="3.30.505.10">
    <property type="entry name" value="SH2 domain"/>
    <property type="match status" value="1"/>
</dbReference>
<keyword evidence="4 8" id="KW-0067">ATP-binding</keyword>
<dbReference type="SUPFAM" id="SSF56112">
    <property type="entry name" value="Protein kinase-like (PK-like)"/>
    <property type="match status" value="1"/>
</dbReference>
<dbReference type="Proteomes" id="UP000230233">
    <property type="component" value="Chromosome V"/>
</dbReference>
<evidence type="ECO:0000256" key="2">
    <source>
        <dbReference type="ARBA" id="ARBA00022741"/>
    </source>
</evidence>
<dbReference type="InterPro" id="IPR008266">
    <property type="entry name" value="Tyr_kinase_AS"/>
</dbReference>
<keyword evidence="2 8" id="KW-0547">Nucleotide-binding</keyword>
<dbReference type="InterPro" id="IPR050198">
    <property type="entry name" value="Non-receptor_tyrosine_kinases"/>
</dbReference>
<gene>
    <name evidence="13" type="primary">Cnig_chr_V.g20747</name>
    <name evidence="13" type="ORF">B9Z55_020747</name>
</gene>
<dbReference type="Gene3D" id="1.10.510.10">
    <property type="entry name" value="Transferase(Phosphotransferase) domain 1"/>
    <property type="match status" value="1"/>
</dbReference>
<dbReference type="PROSITE" id="PS00107">
    <property type="entry name" value="PROTEIN_KINASE_ATP"/>
    <property type="match status" value="1"/>
</dbReference>
<evidence type="ECO:0000256" key="6">
    <source>
        <dbReference type="ARBA" id="ARBA00051245"/>
    </source>
</evidence>
<comment type="caution">
    <text evidence="13">The sequence shown here is derived from an EMBL/GenBank/DDBJ whole genome shotgun (WGS) entry which is preliminary data.</text>
</comment>
<dbReference type="PRINTS" id="PR00109">
    <property type="entry name" value="TYRKINASE"/>
</dbReference>
<dbReference type="Pfam" id="PF07714">
    <property type="entry name" value="PK_Tyr_Ser-Thr"/>
    <property type="match status" value="1"/>
</dbReference>
<evidence type="ECO:0000256" key="1">
    <source>
        <dbReference type="ARBA" id="ARBA00022679"/>
    </source>
</evidence>
<dbReference type="CDD" id="cd10361">
    <property type="entry name" value="SH2_Fps_family"/>
    <property type="match status" value="1"/>
</dbReference>
<dbReference type="Pfam" id="PF00017">
    <property type="entry name" value="SH2"/>
    <property type="match status" value="1"/>
</dbReference>
<comment type="catalytic activity">
    <reaction evidence="6 9">
        <text>L-tyrosyl-[protein] + ATP = O-phospho-L-tyrosyl-[protein] + ADP + H(+)</text>
        <dbReference type="Rhea" id="RHEA:10596"/>
        <dbReference type="Rhea" id="RHEA-COMP:10136"/>
        <dbReference type="Rhea" id="RHEA-COMP:20101"/>
        <dbReference type="ChEBI" id="CHEBI:15378"/>
        <dbReference type="ChEBI" id="CHEBI:30616"/>
        <dbReference type="ChEBI" id="CHEBI:46858"/>
        <dbReference type="ChEBI" id="CHEBI:61978"/>
        <dbReference type="ChEBI" id="CHEBI:456216"/>
        <dbReference type="EC" id="2.7.10.2"/>
    </reaction>
</comment>
<evidence type="ECO:0000256" key="3">
    <source>
        <dbReference type="ARBA" id="ARBA00022777"/>
    </source>
</evidence>
<evidence type="ECO:0000256" key="8">
    <source>
        <dbReference type="PROSITE-ProRule" id="PRU10141"/>
    </source>
</evidence>
<dbReference type="InterPro" id="IPR001245">
    <property type="entry name" value="Ser-Thr/Tyr_kinase_cat_dom"/>
</dbReference>
<feature type="domain" description="Protein kinase" evidence="12">
    <location>
        <begin position="295"/>
        <end position="580"/>
    </location>
</feature>
<dbReference type="InterPro" id="IPR017441">
    <property type="entry name" value="Protein_kinase_ATP_BS"/>
</dbReference>
<feature type="compositionally biased region" description="Basic residues" evidence="10">
    <location>
        <begin position="73"/>
        <end position="83"/>
    </location>
</feature>
<dbReference type="SUPFAM" id="SSF55550">
    <property type="entry name" value="SH2 domain"/>
    <property type="match status" value="1"/>
</dbReference>
<keyword evidence="14" id="KW-1185">Reference proteome</keyword>
<comment type="similarity">
    <text evidence="9">Belongs to the protein kinase superfamily. Tyr protein kinase family.</text>
</comment>
<evidence type="ECO:0000256" key="7">
    <source>
        <dbReference type="PROSITE-ProRule" id="PRU00191"/>
    </source>
</evidence>
<reference evidence="14" key="1">
    <citation type="submission" date="2017-10" db="EMBL/GenBank/DDBJ databases">
        <title>Rapid genome shrinkage in a self-fertile nematode reveals novel sperm competition proteins.</title>
        <authorList>
            <person name="Yin D."/>
            <person name="Schwarz E.M."/>
            <person name="Thomas C.G."/>
            <person name="Felde R.L."/>
            <person name="Korf I.F."/>
            <person name="Cutter A.D."/>
            <person name="Schartner C.M."/>
            <person name="Ralston E.J."/>
            <person name="Meyer B.J."/>
            <person name="Haag E.S."/>
        </authorList>
    </citation>
    <scope>NUCLEOTIDE SEQUENCE [LARGE SCALE GENOMIC DNA]</scope>
    <source>
        <strain evidence="14">JU1422</strain>
    </source>
</reference>
<dbReference type="InterPro" id="IPR000980">
    <property type="entry name" value="SH2"/>
</dbReference>
<dbReference type="InterPro" id="IPR036860">
    <property type="entry name" value="SH2_dom_sf"/>
</dbReference>
<dbReference type="PANTHER" id="PTHR24418">
    <property type="entry name" value="TYROSINE-PROTEIN KINASE"/>
    <property type="match status" value="1"/>
</dbReference>
<organism evidence="13 14">
    <name type="scientific">Caenorhabditis nigoni</name>
    <dbReference type="NCBI Taxonomy" id="1611254"/>
    <lineage>
        <taxon>Eukaryota</taxon>
        <taxon>Metazoa</taxon>
        <taxon>Ecdysozoa</taxon>
        <taxon>Nematoda</taxon>
        <taxon>Chromadorea</taxon>
        <taxon>Rhabditida</taxon>
        <taxon>Rhabditina</taxon>
        <taxon>Rhabditomorpha</taxon>
        <taxon>Rhabditoidea</taxon>
        <taxon>Rhabditidae</taxon>
        <taxon>Peloderinae</taxon>
        <taxon>Caenorhabditis</taxon>
    </lineage>
</organism>
<feature type="domain" description="SH2" evidence="11">
    <location>
        <begin position="160"/>
        <end position="240"/>
    </location>
</feature>
<evidence type="ECO:0000259" key="12">
    <source>
        <dbReference type="PROSITE" id="PS50011"/>
    </source>
</evidence>
<dbReference type="SMART" id="SM00252">
    <property type="entry name" value="SH2"/>
    <property type="match status" value="1"/>
</dbReference>
<name>A0A2G5TP48_9PELO</name>
<dbReference type="PROSITE" id="PS00109">
    <property type="entry name" value="PROTEIN_KINASE_TYR"/>
    <property type="match status" value="1"/>
</dbReference>
<sequence>MDSYSWRNNNSLIYEPPKNYDERKITRYRNGKLWHALQGFGEEPEPFRSSDKFSIVEDTESRNSNNKAVVPIKKPKTKRKNGKIGRETGPLKADNQKPDPTKKGIQTGPPQKTSLKDFGKAVFRLFYTKKPPTEKLPEDELIEVPAESSSHRKSLEDEEYYHGYMRDEEVEKILSERDIKEGQFLVRRVQTYTGLEYVLSVKRDWKVHNLLINRTEHRKLYWLDAHAFQTIQQLVKFYMKMIFRVYDPELREKDDENRKQLNMADIKGIKGRYRLDFRLTTPIPRFRWQINHEQIELTTMLGSGQFGEVHKGYLEVSFSAGRYPVAVKTLKGETLTTQEIYDMLREADNMKELEHRNVVKFYGIAASKEPIMIALEFCPGGALDVRLERSKTTDFQKIRFLYHAALGITYLHDQDIVHGDIAARNCLLDANDVLKISDFGLSTDNEGSRMKGDKVPIRYMAPEAIEKKISIKANDSWAFSVLIFEVFHRGFGPYHEYDPEDRVVDLLKKDELHMYLFERPNDEILPPGITANIRKWSLSLDKPDRPQIQAQMEILFKQMRFRNVKYRLAFDPVFKARVYISEENPKDILEKMMTKYGIED</sequence>
<accession>A0A2G5TP48</accession>
<keyword evidence="3 9" id="KW-0418">Kinase</keyword>
<evidence type="ECO:0000256" key="4">
    <source>
        <dbReference type="ARBA" id="ARBA00022840"/>
    </source>
</evidence>
<dbReference type="Gene3D" id="3.30.200.20">
    <property type="entry name" value="Phosphorylase Kinase, domain 1"/>
    <property type="match status" value="1"/>
</dbReference>
<feature type="region of interest" description="Disordered" evidence="10">
    <location>
        <begin position="55"/>
        <end position="113"/>
    </location>
</feature>
<dbReference type="InterPro" id="IPR000719">
    <property type="entry name" value="Prot_kinase_dom"/>
</dbReference>
<protein>
    <recommendedName>
        <fullName evidence="9">Tyrosine-protein kinase</fullName>
        <ecNumber evidence="9">2.7.10.2</ecNumber>
    </recommendedName>
</protein>
<feature type="binding site" evidence="8">
    <location>
        <position position="328"/>
    </location>
    <ligand>
        <name>ATP</name>
        <dbReference type="ChEBI" id="CHEBI:30616"/>
    </ligand>
</feature>
<evidence type="ECO:0000313" key="14">
    <source>
        <dbReference type="Proteomes" id="UP000230233"/>
    </source>
</evidence>
<dbReference type="GO" id="GO:0005524">
    <property type="term" value="F:ATP binding"/>
    <property type="evidence" value="ECO:0007669"/>
    <property type="project" value="UniProtKB-UniRule"/>
</dbReference>
<dbReference type="PROSITE" id="PS50011">
    <property type="entry name" value="PROTEIN_KINASE_DOM"/>
    <property type="match status" value="1"/>
</dbReference>
<evidence type="ECO:0000256" key="9">
    <source>
        <dbReference type="RuleBase" id="RU362096"/>
    </source>
</evidence>
<dbReference type="GO" id="GO:0004715">
    <property type="term" value="F:non-membrane spanning protein tyrosine kinase activity"/>
    <property type="evidence" value="ECO:0007669"/>
    <property type="project" value="UniProtKB-EC"/>
</dbReference>